<evidence type="ECO:0000259" key="5">
    <source>
        <dbReference type="PROSITE" id="PS51078"/>
    </source>
</evidence>
<sequence length="269" mass="29924">MESSKTSDTSEILTSLYRAMGVLEAFSFADELTLNEIVEKTGLPKTTAFRAVKTFLALDYLCYDPKNRKYTLSPKLFRLGFIAINARPLSRWARPLMEEVRNEFGEAVHLNIRSGDERMCIESLASTYQLQVDMPVGHRSPLYAGATAKVLLAAMSDEEIDSYIKRVSLVKLTEHTVVDTAKLWHDILDIRKFGHAMSVSERVKGVVSVSVPIYGNGDETVAALSVLIPTARSEDSDISRIRESLLQKAKELSRRLGGHQRATVHGGHA</sequence>
<dbReference type="PANTHER" id="PTHR30136">
    <property type="entry name" value="HELIX-TURN-HELIX TRANSCRIPTIONAL REGULATOR, ICLR FAMILY"/>
    <property type="match status" value="1"/>
</dbReference>
<evidence type="ECO:0000313" key="7">
    <source>
        <dbReference type="Proteomes" id="UP001164803"/>
    </source>
</evidence>
<dbReference type="InterPro" id="IPR036390">
    <property type="entry name" value="WH_DNA-bd_sf"/>
</dbReference>
<dbReference type="InterPro" id="IPR005471">
    <property type="entry name" value="Tscrpt_reg_IclR_N"/>
</dbReference>
<dbReference type="Gene3D" id="1.10.10.10">
    <property type="entry name" value="Winged helix-like DNA-binding domain superfamily/Winged helix DNA-binding domain"/>
    <property type="match status" value="1"/>
</dbReference>
<dbReference type="SUPFAM" id="SSF55781">
    <property type="entry name" value="GAF domain-like"/>
    <property type="match status" value="1"/>
</dbReference>
<dbReference type="SMART" id="SM00346">
    <property type="entry name" value="HTH_ICLR"/>
    <property type="match status" value="1"/>
</dbReference>
<dbReference type="InterPro" id="IPR014757">
    <property type="entry name" value="Tscrpt_reg_IclR_C"/>
</dbReference>
<organism evidence="6 7">
    <name type="scientific">Alicyclobacillus dauci</name>
    <dbReference type="NCBI Taxonomy" id="1475485"/>
    <lineage>
        <taxon>Bacteria</taxon>
        <taxon>Bacillati</taxon>
        <taxon>Bacillota</taxon>
        <taxon>Bacilli</taxon>
        <taxon>Bacillales</taxon>
        <taxon>Alicyclobacillaceae</taxon>
        <taxon>Alicyclobacillus</taxon>
    </lineage>
</organism>
<evidence type="ECO:0000259" key="4">
    <source>
        <dbReference type="PROSITE" id="PS51077"/>
    </source>
</evidence>
<dbReference type="EMBL" id="CP104064">
    <property type="protein sequence ID" value="WAH36217.1"/>
    <property type="molecule type" value="Genomic_DNA"/>
</dbReference>
<evidence type="ECO:0000313" key="6">
    <source>
        <dbReference type="EMBL" id="WAH36217.1"/>
    </source>
</evidence>
<dbReference type="PROSITE" id="PS51077">
    <property type="entry name" value="HTH_ICLR"/>
    <property type="match status" value="1"/>
</dbReference>
<dbReference type="PANTHER" id="PTHR30136:SF35">
    <property type="entry name" value="HTH-TYPE TRANSCRIPTIONAL REGULATOR RV1719"/>
    <property type="match status" value="1"/>
</dbReference>
<evidence type="ECO:0000256" key="3">
    <source>
        <dbReference type="ARBA" id="ARBA00023163"/>
    </source>
</evidence>
<gene>
    <name evidence="6" type="ORF">NZD86_18525</name>
</gene>
<accession>A0ABY6Z0H1</accession>
<name>A0ABY6Z0H1_9BACL</name>
<dbReference type="InterPro" id="IPR050707">
    <property type="entry name" value="HTH_MetabolicPath_Reg"/>
</dbReference>
<dbReference type="SUPFAM" id="SSF46785">
    <property type="entry name" value="Winged helix' DNA-binding domain"/>
    <property type="match status" value="1"/>
</dbReference>
<dbReference type="Gene3D" id="3.30.450.40">
    <property type="match status" value="1"/>
</dbReference>
<keyword evidence="2" id="KW-0238">DNA-binding</keyword>
<dbReference type="InterPro" id="IPR029016">
    <property type="entry name" value="GAF-like_dom_sf"/>
</dbReference>
<feature type="domain" description="HTH iclR-type" evidence="4">
    <location>
        <begin position="13"/>
        <end position="74"/>
    </location>
</feature>
<keyword evidence="3" id="KW-0804">Transcription</keyword>
<dbReference type="Proteomes" id="UP001164803">
    <property type="component" value="Chromosome"/>
</dbReference>
<reference evidence="6" key="1">
    <citation type="submission" date="2022-08" db="EMBL/GenBank/DDBJ databases">
        <title>Alicyclobacillus dauci DSM2870, complete genome.</title>
        <authorList>
            <person name="Wang Q."/>
            <person name="Cai R."/>
            <person name="Wang Z."/>
        </authorList>
    </citation>
    <scope>NUCLEOTIDE SEQUENCE</scope>
    <source>
        <strain evidence="6">DSM 28700</strain>
    </source>
</reference>
<dbReference type="PROSITE" id="PS51078">
    <property type="entry name" value="ICLR_ED"/>
    <property type="match status" value="1"/>
</dbReference>
<dbReference type="Pfam" id="PF09339">
    <property type="entry name" value="HTH_IclR"/>
    <property type="match status" value="1"/>
</dbReference>
<protein>
    <submittedName>
        <fullName evidence="6">IclR family transcriptional regulator</fullName>
    </submittedName>
</protein>
<keyword evidence="7" id="KW-1185">Reference proteome</keyword>
<dbReference type="Pfam" id="PF01614">
    <property type="entry name" value="IclR_C"/>
    <property type="match status" value="1"/>
</dbReference>
<dbReference type="InterPro" id="IPR036388">
    <property type="entry name" value="WH-like_DNA-bd_sf"/>
</dbReference>
<evidence type="ECO:0000256" key="1">
    <source>
        <dbReference type="ARBA" id="ARBA00023015"/>
    </source>
</evidence>
<proteinExistence type="predicted"/>
<dbReference type="RefSeq" id="WP_268043538.1">
    <property type="nucleotide sequence ID" value="NZ_CP104064.1"/>
</dbReference>
<feature type="domain" description="IclR-ED" evidence="5">
    <location>
        <begin position="75"/>
        <end position="258"/>
    </location>
</feature>
<evidence type="ECO:0000256" key="2">
    <source>
        <dbReference type="ARBA" id="ARBA00023125"/>
    </source>
</evidence>
<keyword evidence="1" id="KW-0805">Transcription regulation</keyword>